<dbReference type="Pfam" id="PF04049">
    <property type="entry name" value="ANAPC8"/>
    <property type="match status" value="1"/>
</dbReference>
<dbReference type="InterPro" id="IPR019734">
    <property type="entry name" value="TPR_rpt"/>
</dbReference>
<dbReference type="OMA" id="ERCLYHS"/>
<dbReference type="GO" id="GO:0005680">
    <property type="term" value="C:anaphase-promoting complex"/>
    <property type="evidence" value="ECO:0007669"/>
    <property type="project" value="EnsemblFungi"/>
</dbReference>
<dbReference type="SUPFAM" id="SSF48452">
    <property type="entry name" value="TPR-like"/>
    <property type="match status" value="1"/>
</dbReference>
<feature type="domain" description="Cdc23" evidence="9">
    <location>
        <begin position="12"/>
        <end position="392"/>
    </location>
</feature>
<keyword evidence="2" id="KW-0677">Repeat</keyword>
<proteinExistence type="predicted"/>
<dbReference type="Proteomes" id="UP000002866">
    <property type="component" value="Chromosome 2"/>
</dbReference>
<dbReference type="STRING" id="1071380.I2GZR1"/>
<sequence length="687" mass="79305">MGTIEEAQTIEEIRQNLRKSAAELSQMKLYNSAKWSAEALVGMCESISYPDIESSGSGIPAYDSPLRGRVQGHNNNHSNYSNNHTNTSNNSTKNNMNRMMNSKINGNNTSNNANENNMKFDTLSKSNTFGFTTSENDLYLLASSLFDLKEFDRAAFFLKNATNPCLVFLRLYSMYLSWDKKVQESAESLLLTGKRPNKSNEQTEEEVGNIMLGSFYGFKSDNKTTNKDSMTVSIGNGQDLSVGLILKEVNQYIAEYETKVEEQHKGIGFALIYYLKGILQKAENNKKHAVSSILKSLSYYSFNWTCWVELTDCLERPDESVQLLRYLKEKFYFNCLEHSPTQQHPSLNIMIKFFKLNLLQEFSNNFVDEFGEELDLLFSTFPKFAFLKAQTAIINHNYMVYKTSCSLFEEVIKMDPYRLDDLDVYSHILFVMEKQPELSYLAQFASQIDRFRPETCCIIANFYSTRQEHEKSIMYFRRALTLNKKNTSAWTLMGHEFVELKNSHAAIECYRRAVDINPRDFKAWYGLGQAYEVLDMHLYSLYYFQKACALKPLDKRMWQALGECYFIVDNTDSALKCYKRALQLSDLALQDSIILYKLAILYEKMDDIENCKKMMIQTLDVEELTDGAVTDETAKARIWLTRYEQSCHNYKAAYNYAIKVTHGTSQEIEEARGIARECQKKLNKLGI</sequence>
<dbReference type="InterPro" id="IPR007192">
    <property type="entry name" value="APC8"/>
</dbReference>
<dbReference type="RefSeq" id="XP_004179132.1">
    <property type="nucleotide sequence ID" value="XM_004179084.1"/>
</dbReference>
<dbReference type="PANTHER" id="PTHR12558:SF10">
    <property type="entry name" value="CELL DIVISION CYCLE PROTEIN 23 HOMOLOG"/>
    <property type="match status" value="1"/>
</dbReference>
<dbReference type="InParanoid" id="I2GZR1"/>
<feature type="repeat" description="TPR" evidence="7">
    <location>
        <begin position="555"/>
        <end position="588"/>
    </location>
</feature>
<keyword evidence="6" id="KW-0131">Cell cycle</keyword>
<accession>I2GZR1</accession>
<dbReference type="GO" id="GO:0045842">
    <property type="term" value="P:positive regulation of mitotic metaphase/anaphase transition"/>
    <property type="evidence" value="ECO:0007669"/>
    <property type="project" value="TreeGrafter"/>
</dbReference>
<feature type="region of interest" description="Disordered" evidence="8">
    <location>
        <begin position="70"/>
        <end position="91"/>
    </location>
</feature>
<dbReference type="Pfam" id="PF13181">
    <property type="entry name" value="TPR_8"/>
    <property type="match status" value="2"/>
</dbReference>
<dbReference type="OrthoDB" id="10262026at2759"/>
<dbReference type="InterPro" id="IPR011990">
    <property type="entry name" value="TPR-like_helical_dom_sf"/>
</dbReference>
<organism evidence="10 11">
    <name type="scientific">Henningerozyma blattae (strain ATCC 34711 / CBS 6284 / DSM 70876 / NBRC 10599 / NRRL Y-10934 / UCD 77-7)</name>
    <name type="common">Yeast</name>
    <name type="synonym">Tetrapisispora blattae</name>
    <dbReference type="NCBI Taxonomy" id="1071380"/>
    <lineage>
        <taxon>Eukaryota</taxon>
        <taxon>Fungi</taxon>
        <taxon>Dikarya</taxon>
        <taxon>Ascomycota</taxon>
        <taxon>Saccharomycotina</taxon>
        <taxon>Saccharomycetes</taxon>
        <taxon>Saccharomycetales</taxon>
        <taxon>Saccharomycetaceae</taxon>
        <taxon>Henningerozyma</taxon>
    </lineage>
</organism>
<dbReference type="FunFam" id="1.25.40.10:FF:000926">
    <property type="entry name" value="Anaphase-promoting complex subunit CDC23"/>
    <property type="match status" value="1"/>
</dbReference>
<evidence type="ECO:0000256" key="7">
    <source>
        <dbReference type="PROSITE-ProRule" id="PRU00339"/>
    </source>
</evidence>
<evidence type="ECO:0000313" key="10">
    <source>
        <dbReference type="EMBL" id="CCH59613.1"/>
    </source>
</evidence>
<dbReference type="EMBL" id="HE806317">
    <property type="protein sequence ID" value="CCH59613.1"/>
    <property type="molecule type" value="Genomic_DNA"/>
</dbReference>
<evidence type="ECO:0000256" key="3">
    <source>
        <dbReference type="ARBA" id="ARBA00022776"/>
    </source>
</evidence>
<dbReference type="KEGG" id="tbl:TBLA_0B07970"/>
<dbReference type="FunCoup" id="I2GZR1">
    <property type="interactions" value="1128"/>
</dbReference>
<dbReference type="Gene3D" id="1.25.40.10">
    <property type="entry name" value="Tetratricopeptide repeat domain"/>
    <property type="match status" value="3"/>
</dbReference>
<evidence type="ECO:0000256" key="6">
    <source>
        <dbReference type="ARBA" id="ARBA00023306"/>
    </source>
</evidence>
<evidence type="ECO:0000313" key="11">
    <source>
        <dbReference type="Proteomes" id="UP000002866"/>
    </source>
</evidence>
<dbReference type="SMART" id="SM00028">
    <property type="entry name" value="TPR"/>
    <property type="match status" value="6"/>
</dbReference>
<dbReference type="GO" id="GO:0030332">
    <property type="term" value="F:cyclin binding"/>
    <property type="evidence" value="ECO:0007669"/>
    <property type="project" value="EnsemblFungi"/>
</dbReference>
<dbReference type="AlphaFoldDB" id="I2GZR1"/>
<evidence type="ECO:0000256" key="5">
    <source>
        <dbReference type="ARBA" id="ARBA00022803"/>
    </source>
</evidence>
<feature type="repeat" description="TPR" evidence="7">
    <location>
        <begin position="521"/>
        <end position="554"/>
    </location>
</feature>
<dbReference type="GO" id="GO:0031145">
    <property type="term" value="P:anaphase-promoting complex-dependent catabolic process"/>
    <property type="evidence" value="ECO:0007669"/>
    <property type="project" value="EnsemblFungi"/>
</dbReference>
<dbReference type="PROSITE" id="PS50005">
    <property type="entry name" value="TPR"/>
    <property type="match status" value="4"/>
</dbReference>
<reference evidence="10 11" key="1">
    <citation type="journal article" date="2011" name="Proc. Natl. Acad. Sci. U.S.A.">
        <title>Evolutionary erosion of yeast sex chromosomes by mating-type switching accidents.</title>
        <authorList>
            <person name="Gordon J.L."/>
            <person name="Armisen D."/>
            <person name="Proux-Wera E."/>
            <person name="Oheigeartaigh S.S."/>
            <person name="Byrne K.P."/>
            <person name="Wolfe K.H."/>
        </authorList>
    </citation>
    <scope>NUCLEOTIDE SEQUENCE [LARGE SCALE GENOMIC DNA]</scope>
    <source>
        <strain evidence="11">ATCC 34711 / CBS 6284 / DSM 70876 / NBRC 10599 / NRRL Y-10934 / UCD 77-7</strain>
    </source>
</reference>
<evidence type="ECO:0000256" key="2">
    <source>
        <dbReference type="ARBA" id="ARBA00022737"/>
    </source>
</evidence>
<dbReference type="HOGENOM" id="CLU_018320_2_0_1"/>
<dbReference type="GeneID" id="14494794"/>
<dbReference type="eggNOG" id="KOG1155">
    <property type="taxonomic scope" value="Eukaryota"/>
</dbReference>
<feature type="repeat" description="TPR" evidence="7">
    <location>
        <begin position="487"/>
        <end position="520"/>
    </location>
</feature>
<protein>
    <recommendedName>
        <fullName evidence="9">Cdc23 domain-containing protein</fullName>
    </recommendedName>
</protein>
<keyword evidence="3" id="KW-0498">Mitosis</keyword>
<feature type="repeat" description="TPR" evidence="7">
    <location>
        <begin position="453"/>
        <end position="486"/>
    </location>
</feature>
<dbReference type="Pfam" id="PF13414">
    <property type="entry name" value="TPR_11"/>
    <property type="match status" value="1"/>
</dbReference>
<evidence type="ECO:0000256" key="8">
    <source>
        <dbReference type="SAM" id="MobiDB-lite"/>
    </source>
</evidence>
<gene>
    <name evidence="10" type="primary">TBLA0B07970</name>
    <name evidence="10" type="ORF">TBLA_0B07970</name>
</gene>
<evidence type="ECO:0000259" key="9">
    <source>
        <dbReference type="Pfam" id="PF04049"/>
    </source>
</evidence>
<keyword evidence="5 7" id="KW-0802">TPR repeat</keyword>
<name>I2GZR1_HENB6</name>
<dbReference type="GO" id="GO:0061630">
    <property type="term" value="F:ubiquitin protein ligase activity"/>
    <property type="evidence" value="ECO:0007669"/>
    <property type="project" value="EnsemblFungi"/>
</dbReference>
<dbReference type="GO" id="GO:0016567">
    <property type="term" value="P:protein ubiquitination"/>
    <property type="evidence" value="ECO:0007669"/>
    <property type="project" value="EnsemblFungi"/>
</dbReference>
<feature type="compositionally biased region" description="Low complexity" evidence="8">
    <location>
        <begin position="73"/>
        <end position="91"/>
    </location>
</feature>
<dbReference type="PANTHER" id="PTHR12558">
    <property type="entry name" value="CELL DIVISION CYCLE 16,23,27"/>
    <property type="match status" value="1"/>
</dbReference>
<keyword evidence="1" id="KW-0132">Cell division</keyword>
<keyword evidence="11" id="KW-1185">Reference proteome</keyword>
<keyword evidence="4" id="KW-0833">Ubl conjugation pathway</keyword>
<evidence type="ECO:0000256" key="1">
    <source>
        <dbReference type="ARBA" id="ARBA00022618"/>
    </source>
</evidence>
<evidence type="ECO:0000256" key="4">
    <source>
        <dbReference type="ARBA" id="ARBA00022786"/>
    </source>
</evidence>
<dbReference type="GO" id="GO:0051301">
    <property type="term" value="P:cell division"/>
    <property type="evidence" value="ECO:0007669"/>
    <property type="project" value="UniProtKB-KW"/>
</dbReference>